<evidence type="ECO:0000256" key="13">
    <source>
        <dbReference type="ARBA" id="ARBA00023010"/>
    </source>
</evidence>
<dbReference type="InterPro" id="IPR004027">
    <property type="entry name" value="SEC_C_motif"/>
</dbReference>
<dbReference type="AlphaFoldDB" id="A0A0G1PHB4"/>
<keyword evidence="10" id="KW-0067">ATP-binding</keyword>
<dbReference type="Pfam" id="PF07516">
    <property type="entry name" value="SecA_SW"/>
    <property type="match status" value="2"/>
</dbReference>
<dbReference type="GO" id="GO:0005829">
    <property type="term" value="C:cytosol"/>
    <property type="evidence" value="ECO:0007669"/>
    <property type="project" value="TreeGrafter"/>
</dbReference>
<evidence type="ECO:0000256" key="3">
    <source>
        <dbReference type="ARBA" id="ARBA00007650"/>
    </source>
</evidence>
<evidence type="ECO:0000259" key="16">
    <source>
        <dbReference type="PROSITE" id="PS51196"/>
    </source>
</evidence>
<dbReference type="GO" id="GO:0043952">
    <property type="term" value="P:protein transport by the Sec complex"/>
    <property type="evidence" value="ECO:0007669"/>
    <property type="project" value="TreeGrafter"/>
</dbReference>
<dbReference type="GO" id="GO:0005524">
    <property type="term" value="F:ATP binding"/>
    <property type="evidence" value="ECO:0007669"/>
    <property type="project" value="UniProtKB-KW"/>
</dbReference>
<evidence type="ECO:0000256" key="10">
    <source>
        <dbReference type="ARBA" id="ARBA00022840"/>
    </source>
</evidence>
<dbReference type="Proteomes" id="UP000034732">
    <property type="component" value="Unassembled WGS sequence"/>
</dbReference>
<evidence type="ECO:0000256" key="7">
    <source>
        <dbReference type="ARBA" id="ARBA00022723"/>
    </source>
</evidence>
<dbReference type="PANTHER" id="PTHR30612">
    <property type="entry name" value="SECA INNER MEMBRANE COMPONENT OF SEC PROTEIN SECRETION SYSTEM"/>
    <property type="match status" value="1"/>
</dbReference>
<feature type="region of interest" description="Disordered" evidence="15">
    <location>
        <begin position="323"/>
        <end position="365"/>
    </location>
</feature>
<evidence type="ECO:0000313" key="17">
    <source>
        <dbReference type="EMBL" id="KKU32156.1"/>
    </source>
</evidence>
<dbReference type="Gene3D" id="1.10.3060.10">
    <property type="entry name" value="Helical scaffold and wing domains of SecA"/>
    <property type="match status" value="2"/>
</dbReference>
<dbReference type="CDD" id="cd18803">
    <property type="entry name" value="SF2_C_secA"/>
    <property type="match status" value="1"/>
</dbReference>
<dbReference type="PROSITE" id="PS01312">
    <property type="entry name" value="SECA"/>
    <property type="match status" value="1"/>
</dbReference>
<dbReference type="InterPro" id="IPR014018">
    <property type="entry name" value="SecA_motor_DEAD"/>
</dbReference>
<dbReference type="GO" id="GO:0006886">
    <property type="term" value="P:intracellular protein transport"/>
    <property type="evidence" value="ECO:0007669"/>
    <property type="project" value="InterPro"/>
</dbReference>
<comment type="subcellular location">
    <subcellularLocation>
        <location evidence="2">Membrane</location>
        <topology evidence="2">Peripheral membrane protein</topology>
    </subcellularLocation>
</comment>
<evidence type="ECO:0000256" key="12">
    <source>
        <dbReference type="ARBA" id="ARBA00022967"/>
    </source>
</evidence>
<keyword evidence="5" id="KW-1003">Cell membrane</keyword>
<keyword evidence="14" id="KW-0472">Membrane</keyword>
<feature type="non-terminal residue" evidence="17">
    <location>
        <position position="1"/>
    </location>
</feature>
<dbReference type="Pfam" id="PF02810">
    <property type="entry name" value="SEC-C"/>
    <property type="match status" value="1"/>
</dbReference>
<keyword evidence="13" id="KW-0811">Translocation</keyword>
<dbReference type="InterPro" id="IPR044722">
    <property type="entry name" value="SecA_SF2_C"/>
</dbReference>
<name>A0A0G1PHB4_UNCKA</name>
<evidence type="ECO:0000256" key="2">
    <source>
        <dbReference type="ARBA" id="ARBA00004170"/>
    </source>
</evidence>
<keyword evidence="11" id="KW-0653">Protein transport</keyword>
<evidence type="ECO:0000256" key="6">
    <source>
        <dbReference type="ARBA" id="ARBA00022490"/>
    </source>
</evidence>
<keyword evidence="6" id="KW-0963">Cytoplasm</keyword>
<evidence type="ECO:0000256" key="4">
    <source>
        <dbReference type="ARBA" id="ARBA00022448"/>
    </source>
</evidence>
<organism evidence="17 18">
    <name type="scientific">candidate division WWE3 bacterium GW2011_GWA1_46_21</name>
    <dbReference type="NCBI Taxonomy" id="1619107"/>
    <lineage>
        <taxon>Bacteria</taxon>
        <taxon>Katanobacteria</taxon>
    </lineage>
</organism>
<dbReference type="InterPro" id="IPR011116">
    <property type="entry name" value="SecA_Wing/Scaffold"/>
</dbReference>
<dbReference type="SUPFAM" id="SSF81886">
    <property type="entry name" value="Helical scaffold and wing domains of SecA"/>
    <property type="match status" value="1"/>
</dbReference>
<evidence type="ECO:0000256" key="1">
    <source>
        <dbReference type="ARBA" id="ARBA00001947"/>
    </source>
</evidence>
<dbReference type="InterPro" id="IPR027417">
    <property type="entry name" value="P-loop_NTPase"/>
</dbReference>
<evidence type="ECO:0000256" key="5">
    <source>
        <dbReference type="ARBA" id="ARBA00022475"/>
    </source>
</evidence>
<keyword evidence="7" id="KW-0479">Metal-binding</keyword>
<evidence type="ECO:0000256" key="9">
    <source>
        <dbReference type="ARBA" id="ARBA00022833"/>
    </source>
</evidence>
<proteinExistence type="inferred from homology"/>
<dbReference type="SUPFAM" id="SSF52540">
    <property type="entry name" value="P-loop containing nucleoside triphosphate hydrolases"/>
    <property type="match status" value="1"/>
</dbReference>
<evidence type="ECO:0000256" key="14">
    <source>
        <dbReference type="ARBA" id="ARBA00023136"/>
    </source>
</evidence>
<evidence type="ECO:0000256" key="11">
    <source>
        <dbReference type="ARBA" id="ARBA00022927"/>
    </source>
</evidence>
<evidence type="ECO:0000256" key="15">
    <source>
        <dbReference type="SAM" id="MobiDB-lite"/>
    </source>
</evidence>
<reference evidence="17 18" key="1">
    <citation type="journal article" date="2015" name="Nature">
        <title>rRNA introns, odd ribosomes, and small enigmatic genomes across a large radiation of phyla.</title>
        <authorList>
            <person name="Brown C.T."/>
            <person name="Hug L.A."/>
            <person name="Thomas B.C."/>
            <person name="Sharon I."/>
            <person name="Castelle C.J."/>
            <person name="Singh A."/>
            <person name="Wilkins M.J."/>
            <person name="Williams K.H."/>
            <person name="Banfield J.F."/>
        </authorList>
    </citation>
    <scope>NUCLEOTIDE SEQUENCE [LARGE SCALE GENOMIC DNA]</scope>
</reference>
<dbReference type="Gene3D" id="3.40.50.300">
    <property type="entry name" value="P-loop containing nucleotide triphosphate hydrolases"/>
    <property type="match status" value="2"/>
</dbReference>
<gene>
    <name evidence="17" type="ORF">UX44_C0001G0001</name>
</gene>
<dbReference type="GO" id="GO:0005886">
    <property type="term" value="C:plasma membrane"/>
    <property type="evidence" value="ECO:0007669"/>
    <property type="project" value="TreeGrafter"/>
</dbReference>
<dbReference type="InterPro" id="IPR020937">
    <property type="entry name" value="SecA_CS"/>
</dbReference>
<evidence type="ECO:0000313" key="18">
    <source>
        <dbReference type="Proteomes" id="UP000034732"/>
    </source>
</evidence>
<protein>
    <submittedName>
        <fullName evidence="17">Protein translocase subunit SecA</fullName>
    </submittedName>
</protein>
<dbReference type="Pfam" id="PF21090">
    <property type="entry name" value="P-loop_SecA"/>
    <property type="match status" value="1"/>
</dbReference>
<dbReference type="FunFam" id="3.40.50.300:FF:000429">
    <property type="entry name" value="Preprotein translocase subunit SecA"/>
    <property type="match status" value="1"/>
</dbReference>
<dbReference type="InterPro" id="IPR000185">
    <property type="entry name" value="SecA"/>
</dbReference>
<dbReference type="PROSITE" id="PS51196">
    <property type="entry name" value="SECA_MOTOR_DEAD"/>
    <property type="match status" value="1"/>
</dbReference>
<dbReference type="PANTHER" id="PTHR30612:SF0">
    <property type="entry name" value="CHLOROPLAST PROTEIN-TRANSPORTING ATPASE"/>
    <property type="match status" value="1"/>
</dbReference>
<comment type="cofactor">
    <cofactor evidence="1">
        <name>Zn(2+)</name>
        <dbReference type="ChEBI" id="CHEBI:29105"/>
    </cofactor>
</comment>
<keyword evidence="9" id="KW-0862">Zinc</keyword>
<comment type="caution">
    <text evidence="17">The sequence shown here is derived from an EMBL/GenBank/DDBJ whole genome shotgun (WGS) entry which is preliminary data.</text>
</comment>
<keyword evidence="12" id="KW-1278">Translocase</keyword>
<feature type="domain" description="SecA family profile" evidence="16">
    <location>
        <begin position="1"/>
        <end position="133"/>
    </location>
</feature>
<comment type="similarity">
    <text evidence="3">Belongs to the SecA family.</text>
</comment>
<dbReference type="PATRIC" id="fig|1619107.3.peg.1"/>
<sequence length="365" mass="41166">ELLARRGVTHEILNAKNHEKEALIIAQAGRKGAVTVSTNMAGRGVDIILGGDPPDAAEQEEVRNIGGLHVIGTERHESRRIDNQLRGRSGRQGDLGSSRFYLSLQDDLLRIFGGQQVESLMTRFNLDESVPLEAGIVSHAIENAQKKVESFNFDRRKHTVEMDDVMNVHRQVIYKLRRRILELGSDYAANEAWLLARLSEHSSQDIAGAWNVHKDAVGEQVWGGVVWNISWPVINLLWMEHLVDMDRIREGIGLHGYAQRDPMVEYKRQGHERFEVLIAKIYSNIAERIVKIENISVAERHTPVGSQGKMFYQAGVFESGVGEEGREYNRKKPQVEPVKSNEPKVGRNDPCPCGSGKKFKRCHGR</sequence>
<dbReference type="GO" id="GO:0031522">
    <property type="term" value="C:cell envelope Sec protein transport complex"/>
    <property type="evidence" value="ECO:0007669"/>
    <property type="project" value="TreeGrafter"/>
</dbReference>
<dbReference type="EMBL" id="LCMF01000001">
    <property type="protein sequence ID" value="KKU32156.1"/>
    <property type="molecule type" value="Genomic_DNA"/>
</dbReference>
<dbReference type="GO" id="GO:0046872">
    <property type="term" value="F:metal ion binding"/>
    <property type="evidence" value="ECO:0007669"/>
    <property type="project" value="UniProtKB-KW"/>
</dbReference>
<feature type="compositionally biased region" description="Basic and acidic residues" evidence="15">
    <location>
        <begin position="323"/>
        <end position="347"/>
    </location>
</feature>
<accession>A0A0G1PHB4</accession>
<keyword evidence="8" id="KW-0547">Nucleotide-binding</keyword>
<keyword evidence="4" id="KW-0813">Transport</keyword>
<dbReference type="GO" id="GO:0017038">
    <property type="term" value="P:protein import"/>
    <property type="evidence" value="ECO:0007669"/>
    <property type="project" value="InterPro"/>
</dbReference>
<dbReference type="GO" id="GO:0006605">
    <property type="term" value="P:protein targeting"/>
    <property type="evidence" value="ECO:0007669"/>
    <property type="project" value="InterPro"/>
</dbReference>
<evidence type="ECO:0000256" key="8">
    <source>
        <dbReference type="ARBA" id="ARBA00022741"/>
    </source>
</evidence>
<dbReference type="InterPro" id="IPR036266">
    <property type="entry name" value="SecA_Wing/Scaffold_sf"/>
</dbReference>